<keyword evidence="7" id="KW-1185">Reference proteome</keyword>
<dbReference type="AlphaFoldDB" id="A0A316YB09"/>
<keyword evidence="6" id="KW-0808">Transferase</keyword>
<organism evidence="6 7">
    <name type="scientific">Acaromyces ingoldii</name>
    <dbReference type="NCBI Taxonomy" id="215250"/>
    <lineage>
        <taxon>Eukaryota</taxon>
        <taxon>Fungi</taxon>
        <taxon>Dikarya</taxon>
        <taxon>Basidiomycota</taxon>
        <taxon>Ustilaginomycotina</taxon>
        <taxon>Exobasidiomycetes</taxon>
        <taxon>Exobasidiales</taxon>
        <taxon>Cryptobasidiaceae</taxon>
        <taxon>Acaromyces</taxon>
    </lineage>
</organism>
<comment type="similarity">
    <text evidence="4">Belongs to the protein kinase superfamily.</text>
</comment>
<evidence type="ECO:0000256" key="1">
    <source>
        <dbReference type="ARBA" id="ARBA00022741"/>
    </source>
</evidence>
<name>A0A316YB09_9BASI</name>
<evidence type="ECO:0000313" key="6">
    <source>
        <dbReference type="EMBL" id="PWN86471.1"/>
    </source>
</evidence>
<evidence type="ECO:0000259" key="5">
    <source>
        <dbReference type="PROSITE" id="PS50011"/>
    </source>
</evidence>
<dbReference type="Gene3D" id="3.30.200.20">
    <property type="entry name" value="Phosphorylase Kinase, domain 1"/>
    <property type="match status" value="1"/>
</dbReference>
<dbReference type="GO" id="GO:0005737">
    <property type="term" value="C:cytoplasm"/>
    <property type="evidence" value="ECO:0007669"/>
    <property type="project" value="TreeGrafter"/>
</dbReference>
<evidence type="ECO:0000313" key="7">
    <source>
        <dbReference type="Proteomes" id="UP000245768"/>
    </source>
</evidence>
<dbReference type="GO" id="GO:0004674">
    <property type="term" value="F:protein serine/threonine kinase activity"/>
    <property type="evidence" value="ECO:0007669"/>
    <property type="project" value="UniProtKB-KW"/>
</dbReference>
<dbReference type="Proteomes" id="UP000245768">
    <property type="component" value="Unassembled WGS sequence"/>
</dbReference>
<proteinExistence type="inferred from homology"/>
<feature type="domain" description="Protein kinase" evidence="5">
    <location>
        <begin position="18"/>
        <end position="246"/>
    </location>
</feature>
<dbReference type="SUPFAM" id="SSF56112">
    <property type="entry name" value="Protein kinase-like (PK-like)"/>
    <property type="match status" value="1"/>
</dbReference>
<dbReference type="STRING" id="215250.A0A316YB09"/>
<dbReference type="GO" id="GO:0000776">
    <property type="term" value="C:kinetochore"/>
    <property type="evidence" value="ECO:0007669"/>
    <property type="project" value="TreeGrafter"/>
</dbReference>
<dbReference type="PROSITE" id="PS00107">
    <property type="entry name" value="PROTEIN_KINASE_ATP"/>
    <property type="match status" value="1"/>
</dbReference>
<keyword evidence="2 3" id="KW-0067">ATP-binding</keyword>
<keyword evidence="4" id="KW-0723">Serine/threonine-protein kinase</keyword>
<gene>
    <name evidence="6" type="ORF">FA10DRAFT_291987</name>
</gene>
<dbReference type="GeneID" id="37046293"/>
<dbReference type="RefSeq" id="XP_025373669.1">
    <property type="nucleotide sequence ID" value="XM_025524377.1"/>
</dbReference>
<dbReference type="GO" id="GO:0005634">
    <property type="term" value="C:nucleus"/>
    <property type="evidence" value="ECO:0007669"/>
    <property type="project" value="TreeGrafter"/>
</dbReference>
<dbReference type="PROSITE" id="PS50011">
    <property type="entry name" value="PROTEIN_KINASE_DOM"/>
    <property type="match status" value="1"/>
</dbReference>
<dbReference type="PROSITE" id="PS00108">
    <property type="entry name" value="PROTEIN_KINASE_ST"/>
    <property type="match status" value="1"/>
</dbReference>
<dbReference type="GO" id="GO:0000922">
    <property type="term" value="C:spindle pole"/>
    <property type="evidence" value="ECO:0007669"/>
    <property type="project" value="TreeGrafter"/>
</dbReference>
<dbReference type="Pfam" id="PF00069">
    <property type="entry name" value="Pkinase"/>
    <property type="match status" value="1"/>
</dbReference>
<reference evidence="6" key="1">
    <citation type="journal article" date="2018" name="Mol. Biol. Evol.">
        <title>Broad Genomic Sampling Reveals a Smut Pathogenic Ancestry of the Fungal Clade Ustilaginomycotina.</title>
        <authorList>
            <person name="Kijpornyongpan T."/>
            <person name="Mondo S.J."/>
            <person name="Barry K."/>
            <person name="Sandor L."/>
            <person name="Lee J."/>
            <person name="Lipzen A."/>
            <person name="Pangilinan J."/>
            <person name="LaButti K."/>
            <person name="Hainaut M."/>
            <person name="Henrissat B."/>
            <person name="Grigoriev I.V."/>
            <person name="Spatafora J.W."/>
            <person name="Aime M.C."/>
        </authorList>
    </citation>
    <scope>NUCLEOTIDE SEQUENCE [LARGE SCALE GENOMIC DNA]</scope>
    <source>
        <strain evidence="6">MCA 4198</strain>
    </source>
</reference>
<dbReference type="PANTHER" id="PTHR24345:SF43">
    <property type="entry name" value="INACTIVE SERINE_THREONINE-PROTEIN KINASE PLK5"/>
    <property type="match status" value="1"/>
</dbReference>
<dbReference type="GO" id="GO:0005524">
    <property type="term" value="F:ATP binding"/>
    <property type="evidence" value="ECO:0007669"/>
    <property type="project" value="UniProtKB-UniRule"/>
</dbReference>
<protein>
    <submittedName>
        <fullName evidence="6">Kinase-like protein</fullName>
    </submittedName>
</protein>
<dbReference type="Gene3D" id="1.10.510.10">
    <property type="entry name" value="Transferase(Phosphotransferase) domain 1"/>
    <property type="match status" value="1"/>
</dbReference>
<dbReference type="OrthoDB" id="5979581at2759"/>
<evidence type="ECO:0000256" key="2">
    <source>
        <dbReference type="ARBA" id="ARBA00022840"/>
    </source>
</evidence>
<dbReference type="PANTHER" id="PTHR24345">
    <property type="entry name" value="SERINE/THREONINE-PROTEIN KINASE PLK"/>
    <property type="match status" value="1"/>
</dbReference>
<dbReference type="InterPro" id="IPR017441">
    <property type="entry name" value="Protein_kinase_ATP_BS"/>
</dbReference>
<dbReference type="GO" id="GO:0007052">
    <property type="term" value="P:mitotic spindle organization"/>
    <property type="evidence" value="ECO:0007669"/>
    <property type="project" value="TreeGrafter"/>
</dbReference>
<keyword evidence="1 3" id="KW-0547">Nucleotide-binding</keyword>
<dbReference type="InterPro" id="IPR011009">
    <property type="entry name" value="Kinase-like_dom_sf"/>
</dbReference>
<dbReference type="SMART" id="SM00220">
    <property type="entry name" value="S_TKc"/>
    <property type="match status" value="1"/>
</dbReference>
<dbReference type="InParanoid" id="A0A316YB09"/>
<sequence>MNIGTSMNIGTLQAKPLYLGRRLLGEGGFGKVYEVERASDKKLFALKIVTVSTNAEQRKIAAQEAALHSKLAHRNVIALLEYWEIERSLHLLMDLGTYGDLEMYLAQRNKSTWSIGQDNQVSVIHRDLKPSNVLIDHNFRAKIADFGLAITPGFRSPEMLRGEKYGVKSDLWSLGCLFFQILTGKHLFDEGGVNRDQNILRSRSLAALADLNLPEKNVVNSLLQAVPLQRLSSAQLLANSAVIDWLADTPLRPSEVLMMCIERTLGSIPHLPSDRLRRRKKNLFVTNS</sequence>
<feature type="binding site" evidence="3">
    <location>
        <position position="47"/>
    </location>
    <ligand>
        <name>ATP</name>
        <dbReference type="ChEBI" id="CHEBI:30616"/>
    </ligand>
</feature>
<keyword evidence="6" id="KW-0418">Kinase</keyword>
<dbReference type="InterPro" id="IPR000719">
    <property type="entry name" value="Prot_kinase_dom"/>
</dbReference>
<dbReference type="InterPro" id="IPR008271">
    <property type="entry name" value="Ser/Thr_kinase_AS"/>
</dbReference>
<dbReference type="EMBL" id="KZ819647">
    <property type="protein sequence ID" value="PWN86471.1"/>
    <property type="molecule type" value="Genomic_DNA"/>
</dbReference>
<evidence type="ECO:0000256" key="4">
    <source>
        <dbReference type="RuleBase" id="RU000304"/>
    </source>
</evidence>
<evidence type="ECO:0000256" key="3">
    <source>
        <dbReference type="PROSITE-ProRule" id="PRU10141"/>
    </source>
</evidence>
<dbReference type="CDD" id="cd00180">
    <property type="entry name" value="PKc"/>
    <property type="match status" value="1"/>
</dbReference>
<accession>A0A316YB09</accession>